<comment type="caution">
    <text evidence="1">The sequence shown here is derived from an EMBL/GenBank/DDBJ whole genome shotgun (WGS) entry which is preliminary data.</text>
</comment>
<dbReference type="InterPro" id="IPR008868">
    <property type="entry name" value="TniB"/>
</dbReference>
<dbReference type="OrthoDB" id="7006528at2"/>
<name>A0A4Z0AP60_9PSED</name>
<evidence type="ECO:0000313" key="2">
    <source>
        <dbReference type="Proteomes" id="UP000297391"/>
    </source>
</evidence>
<sequence>MEYSHVRPDRRELLDLDGCERVSLMLNDIWVDISPGEHVFRVMNNMANVPRRITAPALLVTGTGGSGKTAIVKEIRRRITRSDGLLFISMASDPDLLKKKEFRSEIYKSLELPCPAVNNKSSTSELVTRDLSEILKLRNIWGIVIDEIHDLLLCGKLEQRVNSSMLKAFLGEAYGISLFAFGTPKASSFISAIAETQRRFALIALEDWREDERFRTFLLGVEELLPLRKPSRLYDRDKVSAILAITGGRMDNVMNLIRAAGCYALKDGEESITVEHFALASKDPWGY</sequence>
<proteinExistence type="predicted"/>
<organism evidence="1 2">
    <name type="scientific">Pseudomonas kairouanensis</name>
    <dbReference type="NCBI Taxonomy" id="2293832"/>
    <lineage>
        <taxon>Bacteria</taxon>
        <taxon>Pseudomonadati</taxon>
        <taxon>Pseudomonadota</taxon>
        <taxon>Gammaproteobacteria</taxon>
        <taxon>Pseudomonadales</taxon>
        <taxon>Pseudomonadaceae</taxon>
        <taxon>Pseudomonas</taxon>
    </lineage>
</organism>
<protein>
    <submittedName>
        <fullName evidence="1">Transposase</fullName>
    </submittedName>
</protein>
<accession>A0A4Z0AP60</accession>
<gene>
    <name evidence="1" type="ORF">DYL59_16965</name>
</gene>
<dbReference type="Gene3D" id="3.40.50.300">
    <property type="entry name" value="P-loop containing nucleotide triphosphate hydrolases"/>
    <property type="match status" value="1"/>
</dbReference>
<reference evidence="1 2" key="1">
    <citation type="journal article" date="2019" name="Syst. Appl. Microbiol.">
        <title>New species of pathogenic Pseudomonas isolated from citrus in Tunisia: Proposal of Pseudomonas kairouanensis sp. nov. and Pseudomonas nabeulensis sp. nov.</title>
        <authorList>
            <person name="Oueslati M."/>
            <person name="Mulet M."/>
            <person name="Gomila M."/>
            <person name="Berge O."/>
            <person name="Hajlaoui M.R."/>
            <person name="Lalucat J."/>
            <person name="Sadfi-Zouaoui N."/>
            <person name="Garcia-Valdes E."/>
        </authorList>
    </citation>
    <scope>NUCLEOTIDE SEQUENCE [LARGE SCALE GENOMIC DNA]</scope>
    <source>
        <strain evidence="1 2">KC12</strain>
    </source>
</reference>
<dbReference type="SUPFAM" id="SSF52540">
    <property type="entry name" value="P-loop containing nucleoside triphosphate hydrolases"/>
    <property type="match status" value="1"/>
</dbReference>
<dbReference type="InterPro" id="IPR027417">
    <property type="entry name" value="P-loop_NTPase"/>
</dbReference>
<evidence type="ECO:0000313" key="1">
    <source>
        <dbReference type="EMBL" id="TFY87949.1"/>
    </source>
</evidence>
<dbReference type="AlphaFoldDB" id="A0A4Z0AP60"/>
<keyword evidence="2" id="KW-1185">Reference proteome</keyword>
<dbReference type="Proteomes" id="UP000297391">
    <property type="component" value="Unassembled WGS sequence"/>
</dbReference>
<dbReference type="EMBL" id="QUZU01000020">
    <property type="protein sequence ID" value="TFY87949.1"/>
    <property type="molecule type" value="Genomic_DNA"/>
</dbReference>
<dbReference type="Pfam" id="PF05621">
    <property type="entry name" value="TniB"/>
    <property type="match status" value="1"/>
</dbReference>